<evidence type="ECO:0000256" key="2">
    <source>
        <dbReference type="ARBA" id="ARBA00023002"/>
    </source>
</evidence>
<dbReference type="Gene3D" id="3.90.1150.10">
    <property type="entry name" value="Aspartate Aminotransferase, domain 1"/>
    <property type="match status" value="1"/>
</dbReference>
<reference evidence="6 7" key="1">
    <citation type="submission" date="2014-03" db="EMBL/GenBank/DDBJ databases">
        <title>Genome sequence of Clostridium litorale W6, DSM 5388.</title>
        <authorList>
            <person name="Poehlein A."/>
            <person name="Jagirdar A."/>
            <person name="Khonsari B."/>
            <person name="Chibani C.M."/>
            <person name="Gutierrez Gutierrez D.A."/>
            <person name="Davydova E."/>
            <person name="Alghaithi H.S."/>
            <person name="Nair K.P."/>
            <person name="Dhamotharan K."/>
            <person name="Chandran L."/>
            <person name="G W."/>
            <person name="Daniel R."/>
        </authorList>
    </citation>
    <scope>NUCLEOTIDE SEQUENCE [LARGE SCALE GENOMIC DNA]</scope>
    <source>
        <strain evidence="6 7">W6</strain>
    </source>
</reference>
<dbReference type="InterPro" id="IPR015421">
    <property type="entry name" value="PyrdxlP-dep_Trfase_major"/>
</dbReference>
<dbReference type="NCBIfam" id="NF001696">
    <property type="entry name" value="PRK00451.1"/>
    <property type="match status" value="1"/>
</dbReference>
<dbReference type="InterPro" id="IPR049315">
    <property type="entry name" value="GDC-P_N"/>
</dbReference>
<keyword evidence="7" id="KW-1185">Reference proteome</keyword>
<dbReference type="RefSeq" id="WP_038267046.1">
    <property type="nucleotide sequence ID" value="NZ_FSRH01000012.1"/>
</dbReference>
<dbReference type="OrthoDB" id="9771867at2"/>
<dbReference type="HAMAP" id="MF_00712">
    <property type="entry name" value="GcvPA"/>
    <property type="match status" value="1"/>
</dbReference>
<sequence length="447" mass="49325">MNKYIPNTEAERKSMLESMGMNSMNDLFADIPEDLRLGRDLDIPDGLSEMELSKHMSELAAKNKSELTCFMGAGAYDHYIPSLINHLILRQEFFTAYTPYQPEISQGTLQMIFEYQSMICELTGMDVSNASMYDGGTACVEAAIMSLAAKKKSDNIVVSKTVHPETIKLLKTYMKAKGIDVIEVDMDNGVTDLAKLREAVNKTTAGVIVQSPNFFGIIEDVQAAADIAHEQKALCIDYVDPISLGLLKKPADMGADIAVGDAQSFGSALNFGGPYIGFLATNSKHARKMPGRIVGQTVDVEGKRGFVLTLQAREQHIRREKATSNICSNQGLCSLIVTIYLTTMGKEGLKEVATQCMEKAQYAYKKLTESGKFKPMFEGRPFFKEFALTTGVDVSNVNKKLLEKDILGGYELSRDFKDMKNGLLLCVTEKRTKAEIDLLAQVMEVAE</sequence>
<dbReference type="eggNOG" id="COG0403">
    <property type="taxonomic scope" value="Bacteria"/>
</dbReference>
<dbReference type="InterPro" id="IPR020581">
    <property type="entry name" value="GDC_P"/>
</dbReference>
<dbReference type="GO" id="GO:0019464">
    <property type="term" value="P:glycine decarboxylation via glycine cleavage system"/>
    <property type="evidence" value="ECO:0007669"/>
    <property type="project" value="UniProtKB-UniRule"/>
</dbReference>
<evidence type="ECO:0000256" key="1">
    <source>
        <dbReference type="ARBA" id="ARBA00003788"/>
    </source>
</evidence>
<dbReference type="GO" id="GO:0009116">
    <property type="term" value="P:nucleoside metabolic process"/>
    <property type="evidence" value="ECO:0007669"/>
    <property type="project" value="InterPro"/>
</dbReference>
<protein>
    <recommendedName>
        <fullName evidence="4">Probable glycine dehydrogenase (decarboxylating) subunit 1</fullName>
        <ecNumber evidence="4">1.4.4.2</ecNumber>
    </recommendedName>
    <alternativeName>
        <fullName evidence="4">Glycine cleavage system P-protein subunit 1</fullName>
    </alternativeName>
    <alternativeName>
        <fullName evidence="4">Glycine decarboxylase subunit 1</fullName>
    </alternativeName>
    <alternativeName>
        <fullName evidence="4">Glycine dehydrogenase (aminomethyl-transferring) subunit 1</fullName>
    </alternativeName>
</protein>
<name>A0A069RBI2_PEPLI</name>
<dbReference type="Gene3D" id="3.40.640.10">
    <property type="entry name" value="Type I PLP-dependent aspartate aminotransferase-like (Major domain)"/>
    <property type="match status" value="1"/>
</dbReference>
<comment type="similarity">
    <text evidence="4">Belongs to the GcvP family. N-terminal subunit subfamily.</text>
</comment>
<comment type="function">
    <text evidence="1 4">The glycine cleavage system catalyzes the degradation of glycine. The P protein binds the alpha-amino group of glycine through its pyridoxal phosphate cofactor; CO(2) is released and the remaining methylamine moiety is then transferred to the lipoamide cofactor of the H protein.</text>
</comment>
<dbReference type="PIRSF" id="PIRSF006815">
    <property type="entry name" value="GcvPA"/>
    <property type="match status" value="1"/>
</dbReference>
<dbReference type="InterPro" id="IPR015424">
    <property type="entry name" value="PyrdxlP-dep_Trfase"/>
</dbReference>
<dbReference type="CDD" id="cd00613">
    <property type="entry name" value="GDC-P"/>
    <property type="match status" value="1"/>
</dbReference>
<dbReference type="Proteomes" id="UP000027946">
    <property type="component" value="Unassembled WGS sequence"/>
</dbReference>
<evidence type="ECO:0000313" key="6">
    <source>
        <dbReference type="EMBL" id="KDR94411.1"/>
    </source>
</evidence>
<evidence type="ECO:0000256" key="3">
    <source>
        <dbReference type="ARBA" id="ARBA00049026"/>
    </source>
</evidence>
<evidence type="ECO:0000259" key="5">
    <source>
        <dbReference type="Pfam" id="PF02347"/>
    </source>
</evidence>
<dbReference type="EC" id="1.4.4.2" evidence="4"/>
<dbReference type="STRING" id="1121324.CLIT_20c00560"/>
<organism evidence="6 7">
    <name type="scientific">Peptoclostridium litorale DSM 5388</name>
    <dbReference type="NCBI Taxonomy" id="1121324"/>
    <lineage>
        <taxon>Bacteria</taxon>
        <taxon>Bacillati</taxon>
        <taxon>Bacillota</taxon>
        <taxon>Clostridia</taxon>
        <taxon>Peptostreptococcales</taxon>
        <taxon>Peptoclostridiaceae</taxon>
        <taxon>Peptoclostridium</taxon>
    </lineage>
</organism>
<dbReference type="PANTHER" id="PTHR42806">
    <property type="entry name" value="GLYCINE CLEAVAGE SYSTEM P-PROTEIN"/>
    <property type="match status" value="1"/>
</dbReference>
<evidence type="ECO:0000256" key="4">
    <source>
        <dbReference type="HAMAP-Rule" id="MF_00712"/>
    </source>
</evidence>
<gene>
    <name evidence="4 6" type="primary">gcvPA</name>
    <name evidence="6" type="ORF">CLIT_20c00560</name>
</gene>
<dbReference type="EMBL" id="JJMM01000020">
    <property type="protein sequence ID" value="KDR94411.1"/>
    <property type="molecule type" value="Genomic_DNA"/>
</dbReference>
<dbReference type="InterPro" id="IPR015422">
    <property type="entry name" value="PyrdxlP-dep_Trfase_small"/>
</dbReference>
<dbReference type="InterPro" id="IPR023010">
    <property type="entry name" value="GcvPA"/>
</dbReference>
<dbReference type="GO" id="GO:0004375">
    <property type="term" value="F:glycine dehydrogenase (decarboxylating) activity"/>
    <property type="evidence" value="ECO:0007669"/>
    <property type="project" value="UniProtKB-EC"/>
</dbReference>
<comment type="catalytic activity">
    <reaction evidence="3 4">
        <text>N(6)-[(R)-lipoyl]-L-lysyl-[glycine-cleavage complex H protein] + glycine + H(+) = N(6)-[(R)-S(8)-aminomethyldihydrolipoyl]-L-lysyl-[glycine-cleavage complex H protein] + CO2</text>
        <dbReference type="Rhea" id="RHEA:24304"/>
        <dbReference type="Rhea" id="RHEA-COMP:10494"/>
        <dbReference type="Rhea" id="RHEA-COMP:10495"/>
        <dbReference type="ChEBI" id="CHEBI:15378"/>
        <dbReference type="ChEBI" id="CHEBI:16526"/>
        <dbReference type="ChEBI" id="CHEBI:57305"/>
        <dbReference type="ChEBI" id="CHEBI:83099"/>
        <dbReference type="ChEBI" id="CHEBI:83143"/>
        <dbReference type="EC" id="1.4.4.2"/>
    </reaction>
</comment>
<comment type="subunit">
    <text evidence="4">The glycine cleavage system is composed of four proteins: P, T, L and H. In this organism, the P 'protein' is a heterodimer of two subunits.</text>
</comment>
<dbReference type="AlphaFoldDB" id="A0A069RBI2"/>
<keyword evidence="2 4" id="KW-0560">Oxidoreductase</keyword>
<feature type="domain" description="Glycine cleavage system P-protein N-terminal" evidence="5">
    <location>
        <begin position="3"/>
        <end position="442"/>
    </location>
</feature>
<evidence type="ECO:0000313" key="7">
    <source>
        <dbReference type="Proteomes" id="UP000027946"/>
    </source>
</evidence>
<accession>A0A069RBI2</accession>
<dbReference type="SUPFAM" id="SSF53383">
    <property type="entry name" value="PLP-dependent transferases"/>
    <property type="match status" value="1"/>
</dbReference>
<dbReference type="Pfam" id="PF02347">
    <property type="entry name" value="GDC-P"/>
    <property type="match status" value="1"/>
</dbReference>
<dbReference type="PANTHER" id="PTHR42806:SF1">
    <property type="entry name" value="GLYCINE DEHYDROGENASE (DECARBOXYLATING)"/>
    <property type="match status" value="1"/>
</dbReference>
<proteinExistence type="inferred from homology"/>
<comment type="caution">
    <text evidence="6">The sequence shown here is derived from an EMBL/GenBank/DDBJ whole genome shotgun (WGS) entry which is preliminary data.</text>
</comment>